<feature type="compositionally biased region" description="Low complexity" evidence="1">
    <location>
        <begin position="157"/>
        <end position="171"/>
    </location>
</feature>
<feature type="compositionally biased region" description="Basic residues" evidence="1">
    <location>
        <begin position="139"/>
        <end position="152"/>
    </location>
</feature>
<accession>A0ABN9UPA1</accession>
<reference evidence="2" key="1">
    <citation type="submission" date="2023-10" db="EMBL/GenBank/DDBJ databases">
        <authorList>
            <person name="Chen Y."/>
            <person name="Shah S."/>
            <person name="Dougan E. K."/>
            <person name="Thang M."/>
            <person name="Chan C."/>
        </authorList>
    </citation>
    <scope>NUCLEOTIDE SEQUENCE [LARGE SCALE GENOMIC DNA]</scope>
</reference>
<evidence type="ECO:0000256" key="1">
    <source>
        <dbReference type="SAM" id="MobiDB-lite"/>
    </source>
</evidence>
<evidence type="ECO:0000313" key="2">
    <source>
        <dbReference type="EMBL" id="CAK0861563.1"/>
    </source>
</evidence>
<organism evidence="2 3">
    <name type="scientific">Prorocentrum cordatum</name>
    <dbReference type="NCBI Taxonomy" id="2364126"/>
    <lineage>
        <taxon>Eukaryota</taxon>
        <taxon>Sar</taxon>
        <taxon>Alveolata</taxon>
        <taxon>Dinophyceae</taxon>
        <taxon>Prorocentrales</taxon>
        <taxon>Prorocentraceae</taxon>
        <taxon>Prorocentrum</taxon>
    </lineage>
</organism>
<sequence>MGAPSAEGGAGPQTVSYAAFQKVCTQAGFVEQRPGADLKGLFLFLAAAFLGDSAGRLGGGFLSRAAWSALGGFSSRAVTGSPARLRRVLEERYGDLDRAFQHMHTAWLRRALSEGLRRAALEGMARALRRWEDRVPPGRRRVARRGARRRRADRWASTRPPRGAAAAPRSGVLPPLAAAGGRSLG</sequence>
<protein>
    <submittedName>
        <fullName evidence="2">Uncharacterized protein</fullName>
    </submittedName>
</protein>
<gene>
    <name evidence="2" type="ORF">PCOR1329_LOCUS50194</name>
</gene>
<keyword evidence="3" id="KW-1185">Reference proteome</keyword>
<dbReference type="EMBL" id="CAUYUJ010016072">
    <property type="protein sequence ID" value="CAK0861563.1"/>
    <property type="molecule type" value="Genomic_DNA"/>
</dbReference>
<name>A0ABN9UPA1_9DINO</name>
<evidence type="ECO:0000313" key="3">
    <source>
        <dbReference type="Proteomes" id="UP001189429"/>
    </source>
</evidence>
<dbReference type="Proteomes" id="UP001189429">
    <property type="component" value="Unassembled WGS sequence"/>
</dbReference>
<comment type="caution">
    <text evidence="2">The sequence shown here is derived from an EMBL/GenBank/DDBJ whole genome shotgun (WGS) entry which is preliminary data.</text>
</comment>
<feature type="region of interest" description="Disordered" evidence="1">
    <location>
        <begin position="139"/>
        <end position="185"/>
    </location>
</feature>
<proteinExistence type="predicted"/>